<reference evidence="1" key="2">
    <citation type="submission" date="2018-05" db="EMBL/GenBank/DDBJ databases">
        <title>OpunRS2 (Oryza punctata Reference Sequence Version 2).</title>
        <authorList>
            <person name="Zhang J."/>
            <person name="Kudrna D."/>
            <person name="Lee S."/>
            <person name="Talag J."/>
            <person name="Welchert J."/>
            <person name="Wing R.A."/>
        </authorList>
    </citation>
    <scope>NUCLEOTIDE SEQUENCE [LARGE SCALE GENOMIC DNA]</scope>
</reference>
<dbReference type="Proteomes" id="UP000026962">
    <property type="component" value="Chromosome 3"/>
</dbReference>
<accession>A0A0E0KFM3</accession>
<dbReference type="EnsemblPlants" id="OPUNC03G21740.1">
    <property type="protein sequence ID" value="OPUNC03G21740.1"/>
    <property type="gene ID" value="OPUNC03G21740"/>
</dbReference>
<reference evidence="1" key="1">
    <citation type="submission" date="2015-04" db="UniProtKB">
        <authorList>
            <consortium name="EnsemblPlants"/>
        </authorList>
    </citation>
    <scope>IDENTIFICATION</scope>
</reference>
<proteinExistence type="predicted"/>
<dbReference type="AlphaFoldDB" id="A0A0E0KFM3"/>
<name>A0A0E0KFM3_ORYPU</name>
<dbReference type="Gramene" id="OPUNC03G21740.1">
    <property type="protein sequence ID" value="OPUNC03G21740.1"/>
    <property type="gene ID" value="OPUNC03G21740"/>
</dbReference>
<evidence type="ECO:0000313" key="1">
    <source>
        <dbReference type="EnsemblPlants" id="OPUNC03G21740.1"/>
    </source>
</evidence>
<sequence>MENNRWIDDIRHNLTLSLSSKSSWEKHHLNTWKKRYHTLEMDDFWRIHARSAYQTQFMGSIDST</sequence>
<protein>
    <submittedName>
        <fullName evidence="1">Uncharacterized protein</fullName>
    </submittedName>
</protein>
<organism evidence="1">
    <name type="scientific">Oryza punctata</name>
    <name type="common">Red rice</name>
    <dbReference type="NCBI Taxonomy" id="4537"/>
    <lineage>
        <taxon>Eukaryota</taxon>
        <taxon>Viridiplantae</taxon>
        <taxon>Streptophyta</taxon>
        <taxon>Embryophyta</taxon>
        <taxon>Tracheophyta</taxon>
        <taxon>Spermatophyta</taxon>
        <taxon>Magnoliopsida</taxon>
        <taxon>Liliopsida</taxon>
        <taxon>Poales</taxon>
        <taxon>Poaceae</taxon>
        <taxon>BOP clade</taxon>
        <taxon>Oryzoideae</taxon>
        <taxon>Oryzeae</taxon>
        <taxon>Oryzinae</taxon>
        <taxon>Oryza</taxon>
    </lineage>
</organism>
<keyword evidence="2" id="KW-1185">Reference proteome</keyword>
<dbReference type="HOGENOM" id="CLU_2871585_0_0_1"/>
<evidence type="ECO:0000313" key="2">
    <source>
        <dbReference type="Proteomes" id="UP000026962"/>
    </source>
</evidence>